<dbReference type="EMBL" id="OUUW01000001">
    <property type="protein sequence ID" value="SPP72900.1"/>
    <property type="molecule type" value="Genomic_DNA"/>
</dbReference>
<protein>
    <submittedName>
        <fullName evidence="3">Uncharacterized protein</fullName>
    </submittedName>
</protein>
<organism evidence="3 4">
    <name type="scientific">Drosophila guanche</name>
    <name type="common">Fruit fly</name>
    <dbReference type="NCBI Taxonomy" id="7266"/>
    <lineage>
        <taxon>Eukaryota</taxon>
        <taxon>Metazoa</taxon>
        <taxon>Ecdysozoa</taxon>
        <taxon>Arthropoda</taxon>
        <taxon>Hexapoda</taxon>
        <taxon>Insecta</taxon>
        <taxon>Pterygota</taxon>
        <taxon>Neoptera</taxon>
        <taxon>Endopterygota</taxon>
        <taxon>Diptera</taxon>
        <taxon>Brachycera</taxon>
        <taxon>Muscomorpha</taxon>
        <taxon>Ephydroidea</taxon>
        <taxon>Drosophilidae</taxon>
        <taxon>Drosophila</taxon>
        <taxon>Sophophora</taxon>
    </lineage>
</organism>
<sequence>MGLGRTCLILRLIGSVACLASAMPQGGDAEEQKLIHSAGSTYLSNGAGQIIKGPNGKTILIGSDGRQIVADASGSDEDVSLDDGTSGNNVIINGGQSSIITSNGRTHQYATGNINYSTHNGHSVTVVNGVITLTEGGKQYRFEAKPAGVEKRETIDINGKPATVQYSNGDVIVELADQTVIAKVGDSSFIGDRQSFENRDKLQAEALQQAQQIQQQVQADVNRMMQNLNEELQRTLGNIRF</sequence>
<evidence type="ECO:0000313" key="4">
    <source>
        <dbReference type="Proteomes" id="UP000268350"/>
    </source>
</evidence>
<feature type="coiled-coil region" evidence="1">
    <location>
        <begin position="207"/>
        <end position="234"/>
    </location>
</feature>
<evidence type="ECO:0000256" key="1">
    <source>
        <dbReference type="SAM" id="Coils"/>
    </source>
</evidence>
<proteinExistence type="predicted"/>
<dbReference type="Proteomes" id="UP000268350">
    <property type="component" value="Unassembled WGS sequence"/>
</dbReference>
<reference evidence="4" key="1">
    <citation type="submission" date="2018-01" db="EMBL/GenBank/DDBJ databases">
        <authorList>
            <person name="Alioto T."/>
            <person name="Alioto T."/>
        </authorList>
    </citation>
    <scope>NUCLEOTIDE SEQUENCE [LARGE SCALE GENOMIC DNA]</scope>
</reference>
<dbReference type="OrthoDB" id="7861545at2759"/>
<keyword evidence="1" id="KW-0175">Coiled coil</keyword>
<feature type="chain" id="PRO_5017413449" evidence="2">
    <location>
        <begin position="23"/>
        <end position="241"/>
    </location>
</feature>
<evidence type="ECO:0000256" key="2">
    <source>
        <dbReference type="SAM" id="SignalP"/>
    </source>
</evidence>
<dbReference type="STRING" id="7266.A0A3B0JCF0"/>
<dbReference type="OMA" id="VYTFQPK"/>
<evidence type="ECO:0000313" key="3">
    <source>
        <dbReference type="EMBL" id="SPP72900.1"/>
    </source>
</evidence>
<feature type="signal peptide" evidence="2">
    <location>
        <begin position="1"/>
        <end position="22"/>
    </location>
</feature>
<name>A0A3B0JCF0_DROGU</name>
<keyword evidence="2" id="KW-0732">Signal</keyword>
<accession>A0A3B0JCF0</accession>
<dbReference type="AlphaFoldDB" id="A0A3B0JCF0"/>
<gene>
    <name evidence="3" type="ORF">DGUA_6G000294</name>
</gene>
<keyword evidence="4" id="KW-1185">Reference proteome</keyword>